<name>A0ACB6Z1K5_THEGA</name>
<reference evidence="1" key="2">
    <citation type="journal article" date="2020" name="Nat. Commun.">
        <title>Large-scale genome sequencing of mycorrhizal fungi provides insights into the early evolution of symbiotic traits.</title>
        <authorList>
            <person name="Miyauchi S."/>
            <person name="Kiss E."/>
            <person name="Kuo A."/>
            <person name="Drula E."/>
            <person name="Kohler A."/>
            <person name="Sanchez-Garcia M."/>
            <person name="Morin E."/>
            <person name="Andreopoulos B."/>
            <person name="Barry K.W."/>
            <person name="Bonito G."/>
            <person name="Buee M."/>
            <person name="Carver A."/>
            <person name="Chen C."/>
            <person name="Cichocki N."/>
            <person name="Clum A."/>
            <person name="Culley D."/>
            <person name="Crous P.W."/>
            <person name="Fauchery L."/>
            <person name="Girlanda M."/>
            <person name="Hayes R.D."/>
            <person name="Keri Z."/>
            <person name="LaButti K."/>
            <person name="Lipzen A."/>
            <person name="Lombard V."/>
            <person name="Magnuson J."/>
            <person name="Maillard F."/>
            <person name="Murat C."/>
            <person name="Nolan M."/>
            <person name="Ohm R.A."/>
            <person name="Pangilinan J."/>
            <person name="Pereira M.F."/>
            <person name="Perotto S."/>
            <person name="Peter M."/>
            <person name="Pfister S."/>
            <person name="Riley R."/>
            <person name="Sitrit Y."/>
            <person name="Stielow J.B."/>
            <person name="Szollosi G."/>
            <person name="Zifcakova L."/>
            <person name="Stursova M."/>
            <person name="Spatafora J.W."/>
            <person name="Tedersoo L."/>
            <person name="Vaario L.M."/>
            <person name="Yamada A."/>
            <person name="Yan M."/>
            <person name="Wang P."/>
            <person name="Xu J."/>
            <person name="Bruns T."/>
            <person name="Baldrian P."/>
            <person name="Vilgalys R."/>
            <person name="Dunand C."/>
            <person name="Henrissat B."/>
            <person name="Grigoriev I.V."/>
            <person name="Hibbett D."/>
            <person name="Nagy L.G."/>
            <person name="Martin F.M."/>
        </authorList>
    </citation>
    <scope>NUCLEOTIDE SEQUENCE</scope>
    <source>
        <strain evidence="1">P2</strain>
    </source>
</reference>
<comment type="caution">
    <text evidence="1">The sequence shown here is derived from an EMBL/GenBank/DDBJ whole genome shotgun (WGS) entry which is preliminary data.</text>
</comment>
<protein>
    <submittedName>
        <fullName evidence="1">Uncharacterized protein</fullName>
    </submittedName>
</protein>
<dbReference type="Proteomes" id="UP000886501">
    <property type="component" value="Unassembled WGS sequence"/>
</dbReference>
<accession>A0ACB6Z1K5</accession>
<gene>
    <name evidence="1" type="ORF">BDM02DRAFT_3123945</name>
</gene>
<proteinExistence type="predicted"/>
<evidence type="ECO:0000313" key="2">
    <source>
        <dbReference type="Proteomes" id="UP000886501"/>
    </source>
</evidence>
<sequence length="91" mass="10578">MEERKRRSGKQCFLLDVDDPEKLGEVPGANDQSPRDWTMRRAGGSKQVMGLKVGKLSQEEKKSLATWMEEYNKKMTFVKKLETEEREKRSA</sequence>
<evidence type="ECO:0000313" key="1">
    <source>
        <dbReference type="EMBL" id="KAF9643006.1"/>
    </source>
</evidence>
<keyword evidence="2" id="KW-1185">Reference proteome</keyword>
<reference evidence="1" key="1">
    <citation type="submission" date="2019-10" db="EMBL/GenBank/DDBJ databases">
        <authorList>
            <consortium name="DOE Joint Genome Institute"/>
            <person name="Kuo A."/>
            <person name="Miyauchi S."/>
            <person name="Kiss E."/>
            <person name="Drula E."/>
            <person name="Kohler A."/>
            <person name="Sanchez-Garcia M."/>
            <person name="Andreopoulos B."/>
            <person name="Barry K.W."/>
            <person name="Bonito G."/>
            <person name="Buee M."/>
            <person name="Carver A."/>
            <person name="Chen C."/>
            <person name="Cichocki N."/>
            <person name="Clum A."/>
            <person name="Culley D."/>
            <person name="Crous P.W."/>
            <person name="Fauchery L."/>
            <person name="Girlanda M."/>
            <person name="Hayes R."/>
            <person name="Keri Z."/>
            <person name="Labutti K."/>
            <person name="Lipzen A."/>
            <person name="Lombard V."/>
            <person name="Magnuson J."/>
            <person name="Maillard F."/>
            <person name="Morin E."/>
            <person name="Murat C."/>
            <person name="Nolan M."/>
            <person name="Ohm R."/>
            <person name="Pangilinan J."/>
            <person name="Pereira M."/>
            <person name="Perotto S."/>
            <person name="Peter M."/>
            <person name="Riley R."/>
            <person name="Sitrit Y."/>
            <person name="Stielow B."/>
            <person name="Szollosi G."/>
            <person name="Zifcakova L."/>
            <person name="Stursova M."/>
            <person name="Spatafora J.W."/>
            <person name="Tedersoo L."/>
            <person name="Vaario L.-M."/>
            <person name="Yamada A."/>
            <person name="Yan M."/>
            <person name="Wang P."/>
            <person name="Xu J."/>
            <person name="Bruns T."/>
            <person name="Baldrian P."/>
            <person name="Vilgalys R."/>
            <person name="Henrissat B."/>
            <person name="Grigoriev I.V."/>
            <person name="Hibbett D."/>
            <person name="Nagy L.G."/>
            <person name="Martin F.M."/>
        </authorList>
    </citation>
    <scope>NUCLEOTIDE SEQUENCE</scope>
    <source>
        <strain evidence="1">P2</strain>
    </source>
</reference>
<organism evidence="1 2">
    <name type="scientific">Thelephora ganbajun</name>
    <name type="common">Ganba fungus</name>
    <dbReference type="NCBI Taxonomy" id="370292"/>
    <lineage>
        <taxon>Eukaryota</taxon>
        <taxon>Fungi</taxon>
        <taxon>Dikarya</taxon>
        <taxon>Basidiomycota</taxon>
        <taxon>Agaricomycotina</taxon>
        <taxon>Agaricomycetes</taxon>
        <taxon>Thelephorales</taxon>
        <taxon>Thelephoraceae</taxon>
        <taxon>Thelephora</taxon>
    </lineage>
</organism>
<dbReference type="EMBL" id="MU118301">
    <property type="protein sequence ID" value="KAF9643006.1"/>
    <property type="molecule type" value="Genomic_DNA"/>
</dbReference>